<reference evidence="3" key="2">
    <citation type="submission" date="2021-04" db="EMBL/GenBank/DDBJ databases">
        <authorList>
            <person name="Gilroy R."/>
        </authorList>
    </citation>
    <scope>NUCLEOTIDE SEQUENCE</scope>
    <source>
        <strain evidence="3">ChiGjej6B6-14162</strain>
    </source>
</reference>
<evidence type="ECO:0000259" key="2">
    <source>
        <dbReference type="Pfam" id="PF08800"/>
    </source>
</evidence>
<dbReference type="Pfam" id="PF05272">
    <property type="entry name" value="VapE-like_dom"/>
    <property type="match status" value="1"/>
</dbReference>
<dbReference type="PANTHER" id="PTHR34985">
    <property type="entry name" value="SLR0554 PROTEIN"/>
    <property type="match status" value="1"/>
</dbReference>
<feature type="domain" description="BT4734-like N-terminal" evidence="2">
    <location>
        <begin position="55"/>
        <end position="186"/>
    </location>
</feature>
<sequence length="688" mass="79959">MININLFKSFWDKQPFPARLKSIYETIKADPALRERTEKFRTFQRQENKFRADQEKQACPAFTPAARFDKCRTRQNIIEYTNLTLCDFDHIPPERMDEAARLVACDPHSLLAYRTISGLGLRVICRFELPDHDVLDPAAKRSIDLYQQAFFQVNEYYAGRLGLDYDKACKNPERISGLAYDPRAHYNPAATPFRIDAETVGNKPLPSGRPVGGKLAIALRRIKGILEGEGLSYGPGHHNEYIMRVGYMLNRYGISKRKATEWAISAFADYGEAQVRSIMRSCYQQTDEHATRPTRGNRAPTFDEIEATINELAETRRNNLLNQLEIRWQTERDFHTLDDRDLSTLWSQINKRLGTVRINVVDDLLRSDFVPLFNPFQDYLDRLPTWDGTTDHIANLANRVRIKGDQELFVRFFRKWFVAILPTALDETVVNHQILVLVGRQGIYKTTWLNHLLPLELRRYFYTKTNSDRYNKDDKLVLAESLMVCLEELDYMRPAELNQLKALVTSPHINERAAYARHKEHRPHTASLCGTGNNPQFLTDPTGNRRWLAFEVESILNPYDNPIDYEGLYAQALSLWKSGFRYWFDESESNELTAHNEYFEAPNLEEELIRIYFRHPLPGEAGEFITVAQILERINAYIKKPLKNNQIGFIMTKLNFKAVRKDRLRGYIVVINTRDDIERISKSFALNL</sequence>
<comment type="caution">
    <text evidence="3">The sequence shown here is derived from an EMBL/GenBank/DDBJ whole genome shotgun (WGS) entry which is preliminary data.</text>
</comment>
<gene>
    <name evidence="3" type="ORF">H9977_12995</name>
</gene>
<reference evidence="3" key="1">
    <citation type="journal article" date="2021" name="PeerJ">
        <title>Extensive microbial diversity within the chicken gut microbiome revealed by metagenomics and culture.</title>
        <authorList>
            <person name="Gilroy R."/>
            <person name="Ravi A."/>
            <person name="Getino M."/>
            <person name="Pursley I."/>
            <person name="Horton D.L."/>
            <person name="Alikhan N.F."/>
            <person name="Baker D."/>
            <person name="Gharbi K."/>
            <person name="Hall N."/>
            <person name="Watson M."/>
            <person name="Adriaenssens E.M."/>
            <person name="Foster-Nyarko E."/>
            <person name="Jarju S."/>
            <person name="Secka A."/>
            <person name="Antonio M."/>
            <person name="Oren A."/>
            <person name="Chaudhuri R.R."/>
            <person name="La Ragione R."/>
            <person name="Hildebrand F."/>
            <person name="Pallen M.J."/>
        </authorList>
    </citation>
    <scope>NUCLEOTIDE SEQUENCE</scope>
    <source>
        <strain evidence="3">ChiGjej6B6-14162</strain>
    </source>
</reference>
<accession>A0A9D2BHY1</accession>
<evidence type="ECO:0000259" key="1">
    <source>
        <dbReference type="Pfam" id="PF05272"/>
    </source>
</evidence>
<dbReference type="PANTHER" id="PTHR34985:SF1">
    <property type="entry name" value="SLR0554 PROTEIN"/>
    <property type="match status" value="1"/>
</dbReference>
<evidence type="ECO:0000313" key="4">
    <source>
        <dbReference type="Proteomes" id="UP000886740"/>
    </source>
</evidence>
<dbReference type="Pfam" id="PF08800">
    <property type="entry name" value="BT4734-like_N"/>
    <property type="match status" value="1"/>
</dbReference>
<protein>
    <recommendedName>
        <fullName evidence="5">Virulence protein E</fullName>
    </recommendedName>
</protein>
<dbReference type="AlphaFoldDB" id="A0A9D2BHY1"/>
<proteinExistence type="predicted"/>
<evidence type="ECO:0000313" key="3">
    <source>
        <dbReference type="EMBL" id="HIX75929.1"/>
    </source>
</evidence>
<feature type="domain" description="Virulence-associated protein E-like" evidence="1">
    <location>
        <begin position="381"/>
        <end position="599"/>
    </location>
</feature>
<evidence type="ECO:0008006" key="5">
    <source>
        <dbReference type="Google" id="ProtNLM"/>
    </source>
</evidence>
<dbReference type="Proteomes" id="UP000886740">
    <property type="component" value="Unassembled WGS sequence"/>
</dbReference>
<dbReference type="EMBL" id="DXEL01000086">
    <property type="protein sequence ID" value="HIX75929.1"/>
    <property type="molecule type" value="Genomic_DNA"/>
</dbReference>
<dbReference type="InterPro" id="IPR007936">
    <property type="entry name" value="VapE-like_dom"/>
</dbReference>
<organism evidence="3 4">
    <name type="scientific">Candidatus Parabacteroides intestinipullorum</name>
    <dbReference type="NCBI Taxonomy" id="2838723"/>
    <lineage>
        <taxon>Bacteria</taxon>
        <taxon>Pseudomonadati</taxon>
        <taxon>Bacteroidota</taxon>
        <taxon>Bacteroidia</taxon>
        <taxon>Bacteroidales</taxon>
        <taxon>Tannerellaceae</taxon>
        <taxon>Parabacteroides</taxon>
    </lineage>
</organism>
<dbReference type="InterPro" id="IPR014907">
    <property type="entry name" value="BT4734-like_N"/>
</dbReference>
<name>A0A9D2BHY1_9BACT</name>